<proteinExistence type="predicted"/>
<evidence type="ECO:0000256" key="1">
    <source>
        <dbReference type="SAM" id="Phobius"/>
    </source>
</evidence>
<dbReference type="Proteomes" id="UP000553034">
    <property type="component" value="Unassembled WGS sequence"/>
</dbReference>
<keyword evidence="1" id="KW-0812">Transmembrane</keyword>
<name>A0A840ELX9_9FLAO</name>
<feature type="transmembrane region" description="Helical" evidence="1">
    <location>
        <begin position="7"/>
        <end position="27"/>
    </location>
</feature>
<accession>A0A840ELX9</accession>
<organism evidence="2 3">
    <name type="scientific">Mesonia hippocampi</name>
    <dbReference type="NCBI Taxonomy" id="1628250"/>
    <lineage>
        <taxon>Bacteria</taxon>
        <taxon>Pseudomonadati</taxon>
        <taxon>Bacteroidota</taxon>
        <taxon>Flavobacteriia</taxon>
        <taxon>Flavobacteriales</taxon>
        <taxon>Flavobacteriaceae</taxon>
        <taxon>Mesonia</taxon>
    </lineage>
</organism>
<feature type="transmembrane region" description="Helical" evidence="1">
    <location>
        <begin position="33"/>
        <end position="50"/>
    </location>
</feature>
<keyword evidence="3" id="KW-1185">Reference proteome</keyword>
<comment type="caution">
    <text evidence="2">The sequence shown here is derived from an EMBL/GenBank/DDBJ whole genome shotgun (WGS) entry which is preliminary data.</text>
</comment>
<evidence type="ECO:0000313" key="2">
    <source>
        <dbReference type="EMBL" id="MBB4119379.1"/>
    </source>
</evidence>
<gene>
    <name evidence="2" type="ORF">GGR32_001677</name>
</gene>
<evidence type="ECO:0000313" key="3">
    <source>
        <dbReference type="Proteomes" id="UP000553034"/>
    </source>
</evidence>
<sequence length="64" mass="7955">MVKFYKFFEYAYLVIALLFAFEAYRIWNEEPNQAYLFLGFVAVAIFMFFFKRRFRKKVEDSQKQ</sequence>
<dbReference type="EMBL" id="JACIFO010000006">
    <property type="protein sequence ID" value="MBB4119379.1"/>
    <property type="molecule type" value="Genomic_DNA"/>
</dbReference>
<dbReference type="NCBIfam" id="TIGR01167">
    <property type="entry name" value="LPXTG_anchor"/>
    <property type="match status" value="1"/>
</dbReference>
<protein>
    <submittedName>
        <fullName evidence="2">LPXTG-motif cell wall-anchored protein</fullName>
    </submittedName>
</protein>
<keyword evidence="1" id="KW-0472">Membrane</keyword>
<dbReference type="AlphaFoldDB" id="A0A840ELX9"/>
<keyword evidence="1" id="KW-1133">Transmembrane helix</keyword>
<reference evidence="2 3" key="1">
    <citation type="submission" date="2020-08" db="EMBL/GenBank/DDBJ databases">
        <title>Genomic Encyclopedia of Type Strains, Phase IV (KMG-IV): sequencing the most valuable type-strain genomes for metagenomic binning, comparative biology and taxonomic classification.</title>
        <authorList>
            <person name="Goeker M."/>
        </authorList>
    </citation>
    <scope>NUCLEOTIDE SEQUENCE [LARGE SCALE GENOMIC DNA]</scope>
    <source>
        <strain evidence="2 3">DSM 29568</strain>
    </source>
</reference>
<dbReference type="RefSeq" id="WP_183477731.1">
    <property type="nucleotide sequence ID" value="NZ_JACIFO010000006.1"/>
</dbReference>